<evidence type="ECO:0000313" key="3">
    <source>
        <dbReference type="Proteomes" id="UP000789845"/>
    </source>
</evidence>
<comment type="caution">
    <text evidence="2">The sequence shown here is derived from an EMBL/GenBank/DDBJ whole genome shotgun (WGS) entry which is preliminary data.</text>
</comment>
<dbReference type="EMBL" id="CAKJTG010000012">
    <property type="protein sequence ID" value="CAG9608708.1"/>
    <property type="molecule type" value="Genomic_DNA"/>
</dbReference>
<gene>
    <name evidence="2" type="ORF">NEOCIP111885_02425</name>
</gene>
<accession>A0A9C7GAP8</accession>
<dbReference type="Proteomes" id="UP000789845">
    <property type="component" value="Unassembled WGS sequence"/>
</dbReference>
<evidence type="ECO:0000313" key="2">
    <source>
        <dbReference type="EMBL" id="CAG9608708.1"/>
    </source>
</evidence>
<organism evidence="2 3">
    <name type="scientific">Pseudoneobacillus rhizosphaerae</name>
    <dbReference type="NCBI Taxonomy" id="2880968"/>
    <lineage>
        <taxon>Bacteria</taxon>
        <taxon>Bacillati</taxon>
        <taxon>Bacillota</taxon>
        <taxon>Bacilli</taxon>
        <taxon>Bacillales</taxon>
        <taxon>Bacillaceae</taxon>
        <taxon>Pseudoneobacillus</taxon>
    </lineage>
</organism>
<reference evidence="2" key="1">
    <citation type="submission" date="2021-10" db="EMBL/GenBank/DDBJ databases">
        <authorList>
            <person name="Criscuolo A."/>
        </authorList>
    </citation>
    <scope>NUCLEOTIDE SEQUENCE</scope>
    <source>
        <strain evidence="2">CIP111885</strain>
    </source>
</reference>
<dbReference type="AlphaFoldDB" id="A0A9C7GAP8"/>
<keyword evidence="1" id="KW-1133">Transmembrane helix</keyword>
<proteinExistence type="predicted"/>
<keyword evidence="1" id="KW-0812">Transmembrane</keyword>
<protein>
    <submittedName>
        <fullName evidence="2">Uncharacterized protein</fullName>
    </submittedName>
</protein>
<evidence type="ECO:0000256" key="1">
    <source>
        <dbReference type="SAM" id="Phobius"/>
    </source>
</evidence>
<name>A0A9C7GAP8_9BACI</name>
<keyword evidence="3" id="KW-1185">Reference proteome</keyword>
<sequence>MLKVLGVVVITLLIIWIEIPPMKKQNKKKEIWMFSIFQFIATALLSLVVLNVKIPSPLELIRIIYKPFSDVLFSLLS</sequence>
<dbReference type="RefSeq" id="WP_230496953.1">
    <property type="nucleotide sequence ID" value="NZ_CAKJTG010000012.1"/>
</dbReference>
<feature type="transmembrane region" description="Helical" evidence="1">
    <location>
        <begin position="31"/>
        <end position="52"/>
    </location>
</feature>
<keyword evidence="1" id="KW-0472">Membrane</keyword>